<evidence type="ECO:0000313" key="5">
    <source>
        <dbReference type="WBParaSite" id="PgE021_g006_t05"/>
    </source>
</evidence>
<dbReference type="GO" id="GO:0003729">
    <property type="term" value="F:mRNA binding"/>
    <property type="evidence" value="ECO:0007669"/>
    <property type="project" value="TreeGrafter"/>
</dbReference>
<dbReference type="GO" id="GO:0005634">
    <property type="term" value="C:nucleus"/>
    <property type="evidence" value="ECO:0007669"/>
    <property type="project" value="TreeGrafter"/>
</dbReference>
<dbReference type="SUPFAM" id="SSF54928">
    <property type="entry name" value="RNA-binding domain, RBD"/>
    <property type="match status" value="1"/>
</dbReference>
<dbReference type="InterPro" id="IPR050374">
    <property type="entry name" value="RRT5_SRSF_SR"/>
</dbReference>
<evidence type="ECO:0000313" key="4">
    <source>
        <dbReference type="Proteomes" id="UP000887569"/>
    </source>
</evidence>
<feature type="region of interest" description="Disordered" evidence="2">
    <location>
        <begin position="143"/>
        <end position="221"/>
    </location>
</feature>
<protein>
    <submittedName>
        <fullName evidence="5">RRM domain-containing protein</fullName>
    </submittedName>
</protein>
<name>A0A914ZXJ0_PARUN</name>
<accession>A0A914ZXJ0</accession>
<evidence type="ECO:0000259" key="3">
    <source>
        <dbReference type="Pfam" id="PF00076"/>
    </source>
</evidence>
<proteinExistence type="predicted"/>
<dbReference type="PANTHER" id="PTHR23003:SF45">
    <property type="entry name" value="SERINE_ARGININE-RICH SPLICING FACTOR 4"/>
    <property type="match status" value="1"/>
</dbReference>
<dbReference type="GO" id="GO:0005737">
    <property type="term" value="C:cytoplasm"/>
    <property type="evidence" value="ECO:0007669"/>
    <property type="project" value="TreeGrafter"/>
</dbReference>
<keyword evidence="1" id="KW-0694">RNA-binding</keyword>
<feature type="domain" description="RRM" evidence="3">
    <location>
        <begin position="85"/>
        <end position="137"/>
    </location>
</feature>
<organism evidence="4 5">
    <name type="scientific">Parascaris univalens</name>
    <name type="common">Nematode worm</name>
    <dbReference type="NCBI Taxonomy" id="6257"/>
    <lineage>
        <taxon>Eukaryota</taxon>
        <taxon>Metazoa</taxon>
        <taxon>Ecdysozoa</taxon>
        <taxon>Nematoda</taxon>
        <taxon>Chromadorea</taxon>
        <taxon>Rhabditida</taxon>
        <taxon>Spirurina</taxon>
        <taxon>Ascaridomorpha</taxon>
        <taxon>Ascaridoidea</taxon>
        <taxon>Ascarididae</taxon>
        <taxon>Parascaris</taxon>
    </lineage>
</organism>
<dbReference type="PANTHER" id="PTHR23003">
    <property type="entry name" value="RNA RECOGNITION MOTIF RRM DOMAIN CONTAINING PROTEIN"/>
    <property type="match status" value="1"/>
</dbReference>
<keyword evidence="4" id="KW-1185">Reference proteome</keyword>
<dbReference type="InterPro" id="IPR012677">
    <property type="entry name" value="Nucleotide-bd_a/b_plait_sf"/>
</dbReference>
<dbReference type="Gene3D" id="3.30.70.330">
    <property type="match status" value="1"/>
</dbReference>
<dbReference type="Pfam" id="PF00076">
    <property type="entry name" value="RRM_1"/>
    <property type="match status" value="1"/>
</dbReference>
<reference evidence="5" key="1">
    <citation type="submission" date="2022-11" db="UniProtKB">
        <authorList>
            <consortium name="WormBaseParasite"/>
        </authorList>
    </citation>
    <scope>IDENTIFICATION</scope>
</reference>
<dbReference type="AlphaFoldDB" id="A0A914ZXJ0"/>
<feature type="compositionally biased region" description="Basic and acidic residues" evidence="2">
    <location>
        <begin position="174"/>
        <end position="197"/>
    </location>
</feature>
<dbReference type="InterPro" id="IPR000504">
    <property type="entry name" value="RRM_dom"/>
</dbReference>
<dbReference type="InterPro" id="IPR035979">
    <property type="entry name" value="RBD_domain_sf"/>
</dbReference>
<sequence>MNFCLILSSESKSLQKQRSATAPRLFRTIFSFQIVTLSRVVQSVKPTYVIARSGFWRQALRVIGLVLARKGEGGIINMGASPQGELKDLMRSAGEVTFADAHKVRIHEGVVCFATHEGLERALEKMQGREINGRKLKLTDISENSYARSRSPSRCRSRSVLSSSSRNHTPSYCKQDEFGSDSEMRSGSDSGTRHHEPSATSPRIHTDDEHTRHRACGGSTR</sequence>
<evidence type="ECO:0000256" key="1">
    <source>
        <dbReference type="ARBA" id="ARBA00022884"/>
    </source>
</evidence>
<dbReference type="WBParaSite" id="PgE021_g006_t05">
    <property type="protein sequence ID" value="PgE021_g006_t05"/>
    <property type="gene ID" value="PgE021_g006"/>
</dbReference>
<evidence type="ECO:0000256" key="2">
    <source>
        <dbReference type="SAM" id="MobiDB-lite"/>
    </source>
</evidence>
<dbReference type="Proteomes" id="UP000887569">
    <property type="component" value="Unplaced"/>
</dbReference>